<evidence type="ECO:0000256" key="6">
    <source>
        <dbReference type="ARBA" id="ARBA00022692"/>
    </source>
</evidence>
<gene>
    <name evidence="11" type="primary">gspH</name>
    <name evidence="11" type="ORF">CQ006_02550</name>
</gene>
<dbReference type="GO" id="GO:0015628">
    <property type="term" value="P:protein secretion by the type II secretion system"/>
    <property type="evidence" value="ECO:0007669"/>
    <property type="project" value="InterPro"/>
</dbReference>
<evidence type="ECO:0000256" key="1">
    <source>
        <dbReference type="ARBA" id="ARBA00004377"/>
    </source>
</evidence>
<comment type="caution">
    <text evidence="11">The sequence shown here is derived from an EMBL/GenBank/DDBJ whole genome shotgun (WGS) entry which is preliminary data.</text>
</comment>
<evidence type="ECO:0000256" key="5">
    <source>
        <dbReference type="ARBA" id="ARBA00022519"/>
    </source>
</evidence>
<dbReference type="EMBL" id="PCQE01000002">
    <property type="protein sequence ID" value="PRC10169.1"/>
    <property type="molecule type" value="Genomic_DNA"/>
</dbReference>
<comment type="subcellular location">
    <subcellularLocation>
        <location evidence="1">Cell inner membrane</location>
        <topology evidence="1">Single-pass membrane protein</topology>
    </subcellularLocation>
</comment>
<dbReference type="NCBIfam" id="TIGR01708">
    <property type="entry name" value="typeII_sec_gspH"/>
    <property type="match status" value="1"/>
</dbReference>
<evidence type="ECO:0000256" key="7">
    <source>
        <dbReference type="ARBA" id="ARBA00022989"/>
    </source>
</evidence>
<dbReference type="InterPro" id="IPR049875">
    <property type="entry name" value="TypeII_GspH"/>
</dbReference>
<dbReference type="Proteomes" id="UP000239458">
    <property type="component" value="Unassembled WGS sequence"/>
</dbReference>
<evidence type="ECO:0000256" key="9">
    <source>
        <dbReference type="ARBA" id="ARBA00030775"/>
    </source>
</evidence>
<feature type="transmembrane region" description="Helical" evidence="10">
    <location>
        <begin position="39"/>
        <end position="62"/>
    </location>
</feature>
<dbReference type="PROSITE" id="PS00409">
    <property type="entry name" value="PROKAR_NTER_METHYL"/>
    <property type="match status" value="1"/>
</dbReference>
<name>A0A2S9E5Q4_PSECE</name>
<evidence type="ECO:0000256" key="8">
    <source>
        <dbReference type="ARBA" id="ARBA00023136"/>
    </source>
</evidence>
<dbReference type="NCBIfam" id="TIGR02532">
    <property type="entry name" value="IV_pilin_GFxxxE"/>
    <property type="match status" value="1"/>
</dbReference>
<keyword evidence="7 10" id="KW-1133">Transmembrane helix</keyword>
<evidence type="ECO:0000256" key="2">
    <source>
        <dbReference type="ARBA" id="ARBA00021549"/>
    </source>
</evidence>
<dbReference type="InterPro" id="IPR012902">
    <property type="entry name" value="N_methyl_site"/>
</dbReference>
<evidence type="ECO:0000256" key="4">
    <source>
        <dbReference type="ARBA" id="ARBA00022481"/>
    </source>
</evidence>
<reference evidence="11 12" key="1">
    <citation type="submission" date="2017-09" db="EMBL/GenBank/DDBJ databases">
        <title>Genomic, metabolic, and phenotypic characteristics of bacterial isolates from the natural microbiome of the model nematode Caenorhabditis elegans.</title>
        <authorList>
            <person name="Zimmermann J."/>
            <person name="Obeng N."/>
            <person name="Yang W."/>
            <person name="Obeng O."/>
            <person name="Kissoyan K."/>
            <person name="Pees B."/>
            <person name="Dirksen P."/>
            <person name="Hoppner M."/>
            <person name="Franke A."/>
            <person name="Rosenstiel P."/>
            <person name="Leippe M."/>
            <person name="Dierking K."/>
            <person name="Kaleta C."/>
            <person name="Schulenburg H."/>
        </authorList>
    </citation>
    <scope>NUCLEOTIDE SEQUENCE [LARGE SCALE GENOMIC DNA]</scope>
    <source>
        <strain evidence="11 12">MYb184</strain>
    </source>
</reference>
<dbReference type="Pfam" id="PF07963">
    <property type="entry name" value="N_methyl"/>
    <property type="match status" value="1"/>
</dbReference>
<keyword evidence="3" id="KW-1003">Cell membrane</keyword>
<evidence type="ECO:0000256" key="10">
    <source>
        <dbReference type="SAM" id="Phobius"/>
    </source>
</evidence>
<evidence type="ECO:0000313" key="11">
    <source>
        <dbReference type="EMBL" id="PRC10169.1"/>
    </source>
</evidence>
<proteinExistence type="predicted"/>
<dbReference type="Gene3D" id="3.55.40.10">
    <property type="entry name" value="minor pseudopilin epsh domain"/>
    <property type="match status" value="1"/>
</dbReference>
<accession>A0A2S9E5Q4</accession>
<dbReference type="InterPro" id="IPR045584">
    <property type="entry name" value="Pilin-like"/>
</dbReference>
<sequence>MVATTCIPSAPMARRAARDMPPISVTGETDPVPRYSRGFTLLELMVVIALIGIVLGAISLVAGNNPARQARQEASQLVQLIEHLREQAVIEGHEYGIRVQRDEYQAYRLDPEGWRPAGGAQRLVEGVQLHLEQEGRRSSLESFAPQVLMLSSDEVSAFVLSFVSEGQVWTRIISDGIGALSIES</sequence>
<dbReference type="GO" id="GO:0015627">
    <property type="term" value="C:type II protein secretion system complex"/>
    <property type="evidence" value="ECO:0007669"/>
    <property type="project" value="InterPro"/>
</dbReference>
<dbReference type="SUPFAM" id="SSF54523">
    <property type="entry name" value="Pili subunits"/>
    <property type="match status" value="1"/>
</dbReference>
<dbReference type="AlphaFoldDB" id="A0A2S9E5Q4"/>
<dbReference type="InterPro" id="IPR002416">
    <property type="entry name" value="T2SS_protein-GspH"/>
</dbReference>
<keyword evidence="5" id="KW-0997">Cell inner membrane</keyword>
<keyword evidence="4" id="KW-0488">Methylation</keyword>
<protein>
    <recommendedName>
        <fullName evidence="2">Type II secretion system protein H</fullName>
    </recommendedName>
    <alternativeName>
        <fullName evidence="9">General secretion pathway protein H</fullName>
    </alternativeName>
</protein>
<dbReference type="PRINTS" id="PR00885">
    <property type="entry name" value="BCTERIALGSPH"/>
</dbReference>
<evidence type="ECO:0000313" key="12">
    <source>
        <dbReference type="Proteomes" id="UP000239458"/>
    </source>
</evidence>
<organism evidence="11 12">
    <name type="scientific">Pseudomonas cedrina</name>
    <dbReference type="NCBI Taxonomy" id="651740"/>
    <lineage>
        <taxon>Bacteria</taxon>
        <taxon>Pseudomonadati</taxon>
        <taxon>Pseudomonadota</taxon>
        <taxon>Gammaproteobacteria</taxon>
        <taxon>Pseudomonadales</taxon>
        <taxon>Pseudomonadaceae</taxon>
        <taxon>Pseudomonas</taxon>
    </lineage>
</organism>
<keyword evidence="6 10" id="KW-0812">Transmembrane</keyword>
<dbReference type="GO" id="GO:0005886">
    <property type="term" value="C:plasma membrane"/>
    <property type="evidence" value="ECO:0007669"/>
    <property type="project" value="UniProtKB-SubCell"/>
</dbReference>
<evidence type="ECO:0000256" key="3">
    <source>
        <dbReference type="ARBA" id="ARBA00022475"/>
    </source>
</evidence>
<keyword evidence="8 10" id="KW-0472">Membrane</keyword>